<keyword evidence="2" id="KW-1133">Transmembrane helix</keyword>
<dbReference type="PANTHER" id="PTHR43646">
    <property type="entry name" value="GLYCOSYLTRANSFERASE"/>
    <property type="match status" value="1"/>
</dbReference>
<dbReference type="EC" id="2.4.1.-" evidence="4"/>
<sequence length="423" mass="45914">MILTLSIVGFILSLIPALMFIANLPLFCVMDRGGDRSASDHRDAADNAASELESGVANLSTSSPGEKPLPHSASDHALARSAPFHTEPPSVSVLVPARDEQASIARSIESILQSQNVNVEVIVLDDHSTDDTAAVVDAMARRDHRVRLVAGKPLPDGWNGKQHACFQLAQFASYQRLMFLDADVRLATDGLARLIEYQDRNKVALLSAFPHQETGTWLEKWIIPLMHYILLGFLPLPRMRQSTHPSYASGCGQCFLTMQSDYMAAGTHQSIRGSRHDGLKLPRAFRIAGLSTDVVDGTSIATCRMYTNAAEVVRGVLKNAIEGIANPRLIGVFSILLLGGSVLPWITLAFAIAQRNSWAIALSVMAVTAGHAPRAIAAKRFRQPLLGVVCHGPAVALFVALQWIALANHLMGRQIAWRGRTET</sequence>
<dbReference type="SUPFAM" id="SSF53448">
    <property type="entry name" value="Nucleotide-diphospho-sugar transferases"/>
    <property type="match status" value="1"/>
</dbReference>
<feature type="transmembrane region" description="Helical" evidence="2">
    <location>
        <begin position="329"/>
        <end position="352"/>
    </location>
</feature>
<feature type="domain" description="Glycosyltransferase 2-like" evidence="3">
    <location>
        <begin position="92"/>
        <end position="257"/>
    </location>
</feature>
<dbReference type="GO" id="GO:0016757">
    <property type="term" value="F:glycosyltransferase activity"/>
    <property type="evidence" value="ECO:0007669"/>
    <property type="project" value="UniProtKB-KW"/>
</dbReference>
<name>A0A517NBX0_9BACT</name>
<feature type="transmembrane region" description="Helical" evidence="2">
    <location>
        <begin position="6"/>
        <end position="29"/>
    </location>
</feature>
<dbReference type="Proteomes" id="UP000318538">
    <property type="component" value="Chromosome"/>
</dbReference>
<dbReference type="AlphaFoldDB" id="A0A517NBX0"/>
<evidence type="ECO:0000256" key="1">
    <source>
        <dbReference type="SAM" id="MobiDB-lite"/>
    </source>
</evidence>
<keyword evidence="4" id="KW-0808">Transferase</keyword>
<dbReference type="RefSeq" id="WP_246146796.1">
    <property type="nucleotide sequence ID" value="NZ_CP036525.1"/>
</dbReference>
<feature type="transmembrane region" description="Helical" evidence="2">
    <location>
        <begin position="384"/>
        <end position="405"/>
    </location>
</feature>
<dbReference type="InterPro" id="IPR001173">
    <property type="entry name" value="Glyco_trans_2-like"/>
</dbReference>
<organism evidence="4 5">
    <name type="scientific">Rubripirellula lacrimiformis</name>
    <dbReference type="NCBI Taxonomy" id="1930273"/>
    <lineage>
        <taxon>Bacteria</taxon>
        <taxon>Pseudomonadati</taxon>
        <taxon>Planctomycetota</taxon>
        <taxon>Planctomycetia</taxon>
        <taxon>Pirellulales</taxon>
        <taxon>Pirellulaceae</taxon>
        <taxon>Rubripirellula</taxon>
    </lineage>
</organism>
<keyword evidence="4" id="KW-0328">Glycosyltransferase</keyword>
<dbReference type="Pfam" id="PF00535">
    <property type="entry name" value="Glycos_transf_2"/>
    <property type="match status" value="1"/>
</dbReference>
<evidence type="ECO:0000313" key="4">
    <source>
        <dbReference type="EMBL" id="QDT04632.1"/>
    </source>
</evidence>
<feature type="transmembrane region" description="Helical" evidence="2">
    <location>
        <begin position="358"/>
        <end position="377"/>
    </location>
</feature>
<dbReference type="CDD" id="cd00761">
    <property type="entry name" value="Glyco_tranf_GTA_type"/>
    <property type="match status" value="1"/>
</dbReference>
<proteinExistence type="predicted"/>
<accession>A0A517NBX0</accession>
<gene>
    <name evidence="4" type="primary">crtQ</name>
    <name evidence="4" type="ORF">K227x_30250</name>
</gene>
<dbReference type="Gene3D" id="3.90.550.10">
    <property type="entry name" value="Spore Coat Polysaccharide Biosynthesis Protein SpsA, Chain A"/>
    <property type="match status" value="1"/>
</dbReference>
<dbReference type="EMBL" id="CP036525">
    <property type="protein sequence ID" value="QDT04632.1"/>
    <property type="molecule type" value="Genomic_DNA"/>
</dbReference>
<keyword evidence="2" id="KW-0812">Transmembrane</keyword>
<feature type="region of interest" description="Disordered" evidence="1">
    <location>
        <begin position="37"/>
        <end position="74"/>
    </location>
</feature>
<dbReference type="PANTHER" id="PTHR43646:SF3">
    <property type="entry name" value="SLR1566 PROTEIN"/>
    <property type="match status" value="1"/>
</dbReference>
<evidence type="ECO:0000259" key="3">
    <source>
        <dbReference type="Pfam" id="PF00535"/>
    </source>
</evidence>
<evidence type="ECO:0000256" key="2">
    <source>
        <dbReference type="SAM" id="Phobius"/>
    </source>
</evidence>
<dbReference type="KEGG" id="rlc:K227x_30250"/>
<keyword evidence="2" id="KW-0472">Membrane</keyword>
<dbReference type="InterPro" id="IPR029044">
    <property type="entry name" value="Nucleotide-diphossugar_trans"/>
</dbReference>
<evidence type="ECO:0000313" key="5">
    <source>
        <dbReference type="Proteomes" id="UP000318538"/>
    </source>
</evidence>
<keyword evidence="5" id="KW-1185">Reference proteome</keyword>
<protein>
    <submittedName>
        <fullName evidence="4">4,4'-diaponeurosporenoate glycosyltransferase</fullName>
        <ecNumber evidence="4">2.4.1.-</ecNumber>
    </submittedName>
</protein>
<reference evidence="4 5" key="1">
    <citation type="submission" date="2019-02" db="EMBL/GenBank/DDBJ databases">
        <title>Deep-cultivation of Planctomycetes and their phenomic and genomic characterization uncovers novel biology.</title>
        <authorList>
            <person name="Wiegand S."/>
            <person name="Jogler M."/>
            <person name="Boedeker C."/>
            <person name="Pinto D."/>
            <person name="Vollmers J."/>
            <person name="Rivas-Marin E."/>
            <person name="Kohn T."/>
            <person name="Peeters S.H."/>
            <person name="Heuer A."/>
            <person name="Rast P."/>
            <person name="Oberbeckmann S."/>
            <person name="Bunk B."/>
            <person name="Jeske O."/>
            <person name="Meyerdierks A."/>
            <person name="Storesund J.E."/>
            <person name="Kallscheuer N."/>
            <person name="Luecker S."/>
            <person name="Lage O.M."/>
            <person name="Pohl T."/>
            <person name="Merkel B.J."/>
            <person name="Hornburger P."/>
            <person name="Mueller R.-W."/>
            <person name="Bruemmer F."/>
            <person name="Labrenz M."/>
            <person name="Spormann A.M."/>
            <person name="Op den Camp H."/>
            <person name="Overmann J."/>
            <person name="Amann R."/>
            <person name="Jetten M.S.M."/>
            <person name="Mascher T."/>
            <person name="Medema M.H."/>
            <person name="Devos D.P."/>
            <person name="Kaster A.-K."/>
            <person name="Ovreas L."/>
            <person name="Rohde M."/>
            <person name="Galperin M.Y."/>
            <person name="Jogler C."/>
        </authorList>
    </citation>
    <scope>NUCLEOTIDE SEQUENCE [LARGE SCALE GENOMIC DNA]</scope>
    <source>
        <strain evidence="4 5">K22_7</strain>
    </source>
</reference>